<keyword evidence="2" id="KW-1185">Reference proteome</keyword>
<reference evidence="1" key="1">
    <citation type="submission" date="2024-02" db="EMBL/GenBank/DDBJ databases">
        <title>Metagenome Assembled Genome of Zalaria obscura JY119.</title>
        <authorList>
            <person name="Vighnesh L."/>
            <person name="Jagadeeshwari U."/>
            <person name="Venkata Ramana C."/>
            <person name="Sasikala C."/>
        </authorList>
    </citation>
    <scope>NUCLEOTIDE SEQUENCE</scope>
    <source>
        <strain evidence="1">JY119</strain>
    </source>
</reference>
<name>A0ACC3SKF5_9PEZI</name>
<comment type="caution">
    <text evidence="1">The sequence shown here is derived from an EMBL/GenBank/DDBJ whole genome shotgun (WGS) entry which is preliminary data.</text>
</comment>
<accession>A0ACC3SKF5</accession>
<evidence type="ECO:0000313" key="1">
    <source>
        <dbReference type="EMBL" id="KAK8216855.1"/>
    </source>
</evidence>
<protein>
    <submittedName>
        <fullName evidence="1">Uncharacterized protein</fullName>
    </submittedName>
</protein>
<dbReference type="EMBL" id="JAMKPW020000007">
    <property type="protein sequence ID" value="KAK8216855.1"/>
    <property type="molecule type" value="Genomic_DNA"/>
</dbReference>
<evidence type="ECO:0000313" key="2">
    <source>
        <dbReference type="Proteomes" id="UP001320706"/>
    </source>
</evidence>
<sequence>MQPVLDFGLRALSLSTNGTQWSFCPNEGAAYAFAIFFGLTMLAHLYQAIRYRKGYCWVITMSALWQTLTYVFRILSIHSPASFAYYAAWFILILVAPLWTNAFVYMVMGRMVWNFTPTAKILRLSAWRFGLLFVVLDIISFIVQVYGAGSASSGDDESTQDVLKGLHIYMGGVGIQEFFILVFAFFAYQLHRVINREADPATKAQALRLLYTLYAVLTLITVRIIFRLCEYSKGMESTIPLHEAYQYCLDTAPMLLALVALNIVHPGRIMPGKESDLPSRKERKRAGVRRKADRLRLPVQEVVVEEK</sequence>
<dbReference type="Proteomes" id="UP001320706">
    <property type="component" value="Unassembled WGS sequence"/>
</dbReference>
<organism evidence="1 2">
    <name type="scientific">Zalaria obscura</name>
    <dbReference type="NCBI Taxonomy" id="2024903"/>
    <lineage>
        <taxon>Eukaryota</taxon>
        <taxon>Fungi</taxon>
        <taxon>Dikarya</taxon>
        <taxon>Ascomycota</taxon>
        <taxon>Pezizomycotina</taxon>
        <taxon>Dothideomycetes</taxon>
        <taxon>Dothideomycetidae</taxon>
        <taxon>Dothideales</taxon>
        <taxon>Zalariaceae</taxon>
        <taxon>Zalaria</taxon>
    </lineage>
</organism>
<proteinExistence type="predicted"/>
<gene>
    <name evidence="1" type="ORF">M8818_001818</name>
</gene>